<dbReference type="InterPro" id="IPR044666">
    <property type="entry name" value="Cyclophilin_A-like"/>
</dbReference>
<dbReference type="OMA" id="GMVEYWR"/>
<dbReference type="EMBL" id="AAYY01000014">
    <property type="protein sequence ID" value="EDP42053.1"/>
    <property type="molecule type" value="Genomic_DNA"/>
</dbReference>
<dbReference type="InterPro" id="IPR020892">
    <property type="entry name" value="Cyclophilin-type_PPIase_CS"/>
</dbReference>
<evidence type="ECO:0000256" key="5">
    <source>
        <dbReference type="ARBA" id="ARBA00022737"/>
    </source>
</evidence>
<comment type="similarity">
    <text evidence="2">Belongs to the cyclophilin-type PPIase family.</text>
</comment>
<feature type="compositionally biased region" description="Acidic residues" evidence="9">
    <location>
        <begin position="12"/>
        <end position="22"/>
    </location>
</feature>
<name>A8QAH5_MALGO</name>
<dbReference type="FunFam" id="2.130.10.10:FF:000450">
    <property type="entry name" value="Peptidylprolyl isomerase domain and WD-repeat protein 1"/>
    <property type="match status" value="1"/>
</dbReference>
<evidence type="ECO:0000313" key="12">
    <source>
        <dbReference type="Proteomes" id="UP000008837"/>
    </source>
</evidence>
<dbReference type="Gene3D" id="2.40.100.10">
    <property type="entry name" value="Cyclophilin-like"/>
    <property type="match status" value="1"/>
</dbReference>
<evidence type="ECO:0000256" key="7">
    <source>
        <dbReference type="ARBA" id="ARBA00023235"/>
    </source>
</evidence>
<evidence type="ECO:0000256" key="4">
    <source>
        <dbReference type="ARBA" id="ARBA00022574"/>
    </source>
</evidence>
<keyword evidence="4 8" id="KW-0853">WD repeat</keyword>
<dbReference type="SMART" id="SM00320">
    <property type="entry name" value="WD40"/>
    <property type="match status" value="4"/>
</dbReference>
<evidence type="ECO:0000256" key="9">
    <source>
        <dbReference type="SAM" id="MobiDB-lite"/>
    </source>
</evidence>
<evidence type="ECO:0000256" key="3">
    <source>
        <dbReference type="ARBA" id="ARBA00013194"/>
    </source>
</evidence>
<dbReference type="OrthoDB" id="10264753at2759"/>
<dbReference type="GO" id="GO:0003755">
    <property type="term" value="F:peptidyl-prolyl cis-trans isomerase activity"/>
    <property type="evidence" value="ECO:0007669"/>
    <property type="project" value="UniProtKB-KW"/>
</dbReference>
<feature type="domain" description="PPIase cyclophilin-type" evidence="10">
    <location>
        <begin position="489"/>
        <end position="643"/>
    </location>
</feature>
<dbReference type="PROSITE" id="PS00170">
    <property type="entry name" value="CSA_PPIASE_1"/>
    <property type="match status" value="1"/>
</dbReference>
<dbReference type="PROSITE" id="PS50072">
    <property type="entry name" value="CSA_PPIASE_2"/>
    <property type="match status" value="1"/>
</dbReference>
<reference evidence="11 12" key="1">
    <citation type="journal article" date="2007" name="Proc. Natl. Acad. Sci. U.S.A.">
        <title>Dandruff-associated Malassezia genomes reveal convergent and divergent virulence traits shared with plant and human fungal pathogens.</title>
        <authorList>
            <person name="Xu J."/>
            <person name="Saunders C.W."/>
            <person name="Hu P."/>
            <person name="Grant R.A."/>
            <person name="Boekhout T."/>
            <person name="Kuramae E.E."/>
            <person name="Kronstad J.W."/>
            <person name="Deangelis Y.M."/>
            <person name="Reeder N.L."/>
            <person name="Johnstone K.R."/>
            <person name="Leland M."/>
            <person name="Fieno A.M."/>
            <person name="Begley W.M."/>
            <person name="Sun Y."/>
            <person name="Lacey M.P."/>
            <person name="Chaudhary T."/>
            <person name="Keough T."/>
            <person name="Chu L."/>
            <person name="Sears R."/>
            <person name="Yuan B."/>
            <person name="Dawson T.L.Jr."/>
        </authorList>
    </citation>
    <scope>NUCLEOTIDE SEQUENCE [LARGE SCALE GENOMIC DNA]</scope>
    <source>
        <strain evidence="12">ATCC MYA-4612 / CBS 7966</strain>
    </source>
</reference>
<dbReference type="PANTHER" id="PTHR45625:SF4">
    <property type="entry name" value="PEPTIDYLPROLYL ISOMERASE DOMAIN AND WD REPEAT-CONTAINING PROTEIN 1"/>
    <property type="match status" value="1"/>
</dbReference>
<accession>A8QAH5</accession>
<dbReference type="CDD" id="cd01927">
    <property type="entry name" value="cyclophilin_WD40"/>
    <property type="match status" value="1"/>
</dbReference>
<keyword evidence="12" id="KW-1185">Reference proteome</keyword>
<feature type="repeat" description="WD" evidence="8">
    <location>
        <begin position="108"/>
        <end position="149"/>
    </location>
</feature>
<keyword evidence="6" id="KW-0697">Rotamase</keyword>
<dbReference type="Proteomes" id="UP000008837">
    <property type="component" value="Unassembled WGS sequence"/>
</dbReference>
<dbReference type="FunFam" id="2.40.100.10:FF:000003">
    <property type="entry name" value="Peptidylprolyl isomerase domain and WD repeat-containing 1"/>
    <property type="match status" value="1"/>
</dbReference>
<dbReference type="GO" id="GO:0006457">
    <property type="term" value="P:protein folding"/>
    <property type="evidence" value="ECO:0007669"/>
    <property type="project" value="InterPro"/>
</dbReference>
<organism evidence="11 12">
    <name type="scientific">Malassezia globosa (strain ATCC MYA-4612 / CBS 7966)</name>
    <name type="common">Dandruff-associated fungus</name>
    <dbReference type="NCBI Taxonomy" id="425265"/>
    <lineage>
        <taxon>Eukaryota</taxon>
        <taxon>Fungi</taxon>
        <taxon>Dikarya</taxon>
        <taxon>Basidiomycota</taxon>
        <taxon>Ustilaginomycotina</taxon>
        <taxon>Malasseziomycetes</taxon>
        <taxon>Malasseziales</taxon>
        <taxon>Malasseziaceae</taxon>
        <taxon>Malassezia</taxon>
    </lineage>
</organism>
<keyword evidence="7" id="KW-0413">Isomerase</keyword>
<dbReference type="PANTHER" id="PTHR45625">
    <property type="entry name" value="PEPTIDYL-PROLYL CIS-TRANS ISOMERASE-RELATED"/>
    <property type="match status" value="1"/>
</dbReference>
<comment type="caution">
    <text evidence="11">The sequence shown here is derived from an EMBL/GenBank/DDBJ whole genome shotgun (WGS) entry which is preliminary data.</text>
</comment>
<dbReference type="Pfam" id="PF00400">
    <property type="entry name" value="WD40"/>
    <property type="match status" value="2"/>
</dbReference>
<dbReference type="GO" id="GO:0005634">
    <property type="term" value="C:nucleus"/>
    <property type="evidence" value="ECO:0007669"/>
    <property type="project" value="UniProtKB-ARBA"/>
</dbReference>
<sequence>MSKEERKRFAPEDAEVSSEEDVGPMPGPAADGESEAERIKRRKTLQHERLYMDQLPCADRYVKSLMHRDTINFVQVTPHTDFIITTSVDGHVKFWKKQASGIEFVKHYNAHLSMIVGVATSADGAYFASIAADGSVKVFDVINFDLIHMFELPYTPRTCAWVHRRGSVDAVLAIAEEHSTAIHFYDGRGSDSTPLYSAEHVHKKPCHILTYNEPWDCLVSADVSGMIEYWHPREPYAIPQGLFSLKSATDLFEFKKTRSVPTTLSLSPDQKQFVTTSICDRQVRVFDFQRGKLLRKYDESLTAIQEMQQADTAVYQLDDMEFGRRLALERDIDASSLAGLADATANATGASTMNAVFDQSGHFVIYSTMLGIKVVNLKTNRVRRLLGKDESMRFMHLSLFQGIPTKKPATNIALAASNNPLAQSEQRQDPTLFCTAYKRNRFYMFTRNEPETDPNSKLAGQDRDVFNEKPTREEQAIASDTPDVKKKQVVTSAILHTTAGDIHLQLFPHLVPKTVENFVGLAKKGYYNGVIFHRVIKKFMIQTGDPRGDGTGGESLWGGEFEDEITRELRHDRPYTLSMANAGPNTNGSQFFITTVPTPWLDNKHSVFGRATSGLDVIHKIEHAPINRFDKPKEDIQIFSISLHGST</sequence>
<dbReference type="InParanoid" id="A8QAH5"/>
<dbReference type="RefSeq" id="XP_001729267.1">
    <property type="nucleotide sequence ID" value="XM_001729215.1"/>
</dbReference>
<dbReference type="PROSITE" id="PS50082">
    <property type="entry name" value="WD_REPEATS_2"/>
    <property type="match status" value="2"/>
</dbReference>
<evidence type="ECO:0000256" key="6">
    <source>
        <dbReference type="ARBA" id="ARBA00023110"/>
    </source>
</evidence>
<comment type="catalytic activity">
    <reaction evidence="1">
        <text>[protein]-peptidylproline (omega=180) = [protein]-peptidylproline (omega=0)</text>
        <dbReference type="Rhea" id="RHEA:16237"/>
        <dbReference type="Rhea" id="RHEA-COMP:10747"/>
        <dbReference type="Rhea" id="RHEA-COMP:10748"/>
        <dbReference type="ChEBI" id="CHEBI:83833"/>
        <dbReference type="ChEBI" id="CHEBI:83834"/>
        <dbReference type="EC" id="5.2.1.8"/>
    </reaction>
</comment>
<dbReference type="InterPro" id="IPR029000">
    <property type="entry name" value="Cyclophilin-like_dom_sf"/>
</dbReference>
<dbReference type="PRINTS" id="PR00153">
    <property type="entry name" value="CSAPPISMRASE"/>
</dbReference>
<dbReference type="KEGG" id="mgl:MGL_3734"/>
<dbReference type="FunCoup" id="A8QAH5">
    <property type="interactions" value="663"/>
</dbReference>
<dbReference type="Gene3D" id="2.130.10.10">
    <property type="entry name" value="YVTN repeat-like/Quinoprotein amine dehydrogenase"/>
    <property type="match status" value="1"/>
</dbReference>
<evidence type="ECO:0000259" key="10">
    <source>
        <dbReference type="PROSITE" id="PS50072"/>
    </source>
</evidence>
<evidence type="ECO:0000256" key="1">
    <source>
        <dbReference type="ARBA" id="ARBA00000971"/>
    </source>
</evidence>
<feature type="compositionally biased region" description="Basic and acidic residues" evidence="9">
    <location>
        <begin position="1"/>
        <end position="11"/>
    </location>
</feature>
<dbReference type="InterPro" id="IPR002130">
    <property type="entry name" value="Cyclophilin-type_PPIase_dom"/>
</dbReference>
<dbReference type="EC" id="5.2.1.8" evidence="3"/>
<feature type="repeat" description="WD" evidence="8">
    <location>
        <begin position="64"/>
        <end position="96"/>
    </location>
</feature>
<evidence type="ECO:0000256" key="2">
    <source>
        <dbReference type="ARBA" id="ARBA00007365"/>
    </source>
</evidence>
<feature type="region of interest" description="Disordered" evidence="9">
    <location>
        <begin position="1"/>
        <end position="38"/>
    </location>
</feature>
<protein>
    <recommendedName>
        <fullName evidence="3">peptidylprolyl isomerase</fullName>
        <ecNumber evidence="3">5.2.1.8</ecNumber>
    </recommendedName>
</protein>
<dbReference type="VEuPathDB" id="FungiDB:MGL_3734"/>
<evidence type="ECO:0000313" key="11">
    <source>
        <dbReference type="EMBL" id="EDP42053.1"/>
    </source>
</evidence>
<dbReference type="InterPro" id="IPR036322">
    <property type="entry name" value="WD40_repeat_dom_sf"/>
</dbReference>
<dbReference type="GeneID" id="5853573"/>
<evidence type="ECO:0000256" key="8">
    <source>
        <dbReference type="PROSITE-ProRule" id="PRU00221"/>
    </source>
</evidence>
<dbReference type="InterPro" id="IPR001680">
    <property type="entry name" value="WD40_rpt"/>
</dbReference>
<dbReference type="InterPro" id="IPR015943">
    <property type="entry name" value="WD40/YVTN_repeat-like_dom_sf"/>
</dbReference>
<dbReference type="SUPFAM" id="SSF50891">
    <property type="entry name" value="Cyclophilin-like"/>
    <property type="match status" value="1"/>
</dbReference>
<gene>
    <name evidence="11" type="ORF">MGL_3734</name>
</gene>
<dbReference type="STRING" id="425265.A8QAH5"/>
<keyword evidence="5" id="KW-0677">Repeat</keyword>
<dbReference type="SUPFAM" id="SSF50978">
    <property type="entry name" value="WD40 repeat-like"/>
    <property type="match status" value="1"/>
</dbReference>
<dbReference type="AlphaFoldDB" id="A8QAH5"/>
<proteinExistence type="inferred from homology"/>
<dbReference type="Pfam" id="PF00160">
    <property type="entry name" value="Pro_isomerase"/>
    <property type="match status" value="1"/>
</dbReference>